<keyword evidence="1" id="KW-0812">Transmembrane</keyword>
<protein>
    <recommendedName>
        <fullName evidence="4">GAF domain-containing protein</fullName>
    </recommendedName>
</protein>
<evidence type="ECO:0000313" key="2">
    <source>
        <dbReference type="EMBL" id="TMQ66812.1"/>
    </source>
</evidence>
<evidence type="ECO:0000256" key="1">
    <source>
        <dbReference type="SAM" id="Phobius"/>
    </source>
</evidence>
<feature type="transmembrane region" description="Helical" evidence="1">
    <location>
        <begin position="270"/>
        <end position="291"/>
    </location>
</feature>
<dbReference type="EMBL" id="VBOX01000006">
    <property type="protein sequence ID" value="TMQ66812.1"/>
    <property type="molecule type" value="Genomic_DNA"/>
</dbReference>
<evidence type="ECO:0008006" key="4">
    <source>
        <dbReference type="Google" id="ProtNLM"/>
    </source>
</evidence>
<dbReference type="Proteomes" id="UP000317366">
    <property type="component" value="Unassembled WGS sequence"/>
</dbReference>
<dbReference type="SUPFAM" id="SSF55781">
    <property type="entry name" value="GAF domain-like"/>
    <property type="match status" value="1"/>
</dbReference>
<keyword evidence="1" id="KW-0472">Membrane</keyword>
<evidence type="ECO:0000313" key="3">
    <source>
        <dbReference type="Proteomes" id="UP000317366"/>
    </source>
</evidence>
<feature type="transmembrane region" description="Helical" evidence="1">
    <location>
        <begin position="177"/>
        <end position="196"/>
    </location>
</feature>
<feature type="transmembrane region" description="Helical" evidence="1">
    <location>
        <begin position="202"/>
        <end position="224"/>
    </location>
</feature>
<feature type="transmembrane region" description="Helical" evidence="1">
    <location>
        <begin position="69"/>
        <end position="88"/>
    </location>
</feature>
<feature type="transmembrane region" description="Helical" evidence="1">
    <location>
        <begin position="244"/>
        <end position="264"/>
    </location>
</feature>
<accession>A0A538TT59</accession>
<feature type="transmembrane region" description="Helical" evidence="1">
    <location>
        <begin position="6"/>
        <end position="25"/>
    </location>
</feature>
<name>A0A538TT59_UNCEI</name>
<feature type="transmembrane region" description="Helical" evidence="1">
    <location>
        <begin position="133"/>
        <end position="156"/>
    </location>
</feature>
<comment type="caution">
    <text evidence="2">The sequence shown here is derived from an EMBL/GenBank/DDBJ whole genome shotgun (WGS) entry which is preliminary data.</text>
</comment>
<dbReference type="AlphaFoldDB" id="A0A538TT59"/>
<proteinExistence type="predicted"/>
<sequence length="475" mass="51523">MNVMVPLLVASGALALLSGAVVLLWKPNRVVSLLAAASLLLLGLQQLGWARAIDAISWGERNSWLDLSLVFALPVSLAWLLLSVVLARETEPKQTRVWRLYISFQALLSLGAVAGLHWFSALGRFVVGGDGRAVPLTSFAVLLLGNLLLNATFLSANLESTYLGLSARWRRVFRPMLAALVLLCGLWIYLAMRSILTGRLSFPDVALTSIPVTLLAAAVPVAFVRKRMAEASVTAHLKPFYETASFVVGMAAIVLLFALVQIAHVTGWTVARAFWISTLCAALLGLGAVAMSRRFQGSLQRLLEPFLYTSRFDPEAVWTRLSHELDASSTRQDLCRMVPARTAEIAGIGPVTLFMASGGASDFEVVGSTLQPVPAERVAREEPLARELRASRHAIHLRGRADDLGLIPIYVENAKQIAACEAACAVPLNERGELLGFILCGDPDRGRETLAGTLLLLEVVAQMVTTRLTSLRRDR</sequence>
<reference evidence="2 3" key="1">
    <citation type="journal article" date="2019" name="Nat. Microbiol.">
        <title>Mediterranean grassland soil C-N compound turnover is dependent on rainfall and depth, and is mediated by genomically divergent microorganisms.</title>
        <authorList>
            <person name="Diamond S."/>
            <person name="Andeer P.F."/>
            <person name="Li Z."/>
            <person name="Crits-Christoph A."/>
            <person name="Burstein D."/>
            <person name="Anantharaman K."/>
            <person name="Lane K.R."/>
            <person name="Thomas B.C."/>
            <person name="Pan C."/>
            <person name="Northen T.R."/>
            <person name="Banfield J.F."/>
        </authorList>
    </citation>
    <scope>NUCLEOTIDE SEQUENCE [LARGE SCALE GENOMIC DNA]</scope>
    <source>
        <strain evidence="2">WS_7</strain>
    </source>
</reference>
<organism evidence="2 3">
    <name type="scientific">Eiseniibacteriota bacterium</name>
    <dbReference type="NCBI Taxonomy" id="2212470"/>
    <lineage>
        <taxon>Bacteria</taxon>
        <taxon>Candidatus Eiseniibacteriota</taxon>
    </lineage>
</organism>
<gene>
    <name evidence="2" type="ORF">E6K77_00845</name>
</gene>
<feature type="transmembrane region" description="Helical" evidence="1">
    <location>
        <begin position="100"/>
        <end position="121"/>
    </location>
</feature>
<feature type="transmembrane region" description="Helical" evidence="1">
    <location>
        <begin position="30"/>
        <end position="49"/>
    </location>
</feature>
<keyword evidence="1" id="KW-1133">Transmembrane helix</keyword>